<proteinExistence type="predicted"/>
<reference evidence="4" key="1">
    <citation type="journal article" date="2014" name="Nat. Commun.">
        <title>Genome sequence of mungbean and insights into evolution within Vigna species.</title>
        <authorList>
            <person name="Kang Y.J."/>
            <person name="Kim S.K."/>
            <person name="Kim M.Y."/>
            <person name="Lestari P."/>
            <person name="Kim K.H."/>
            <person name="Ha B.K."/>
            <person name="Jun T.H."/>
            <person name="Hwang W.J."/>
            <person name="Lee T."/>
            <person name="Lee J."/>
            <person name="Shim S."/>
            <person name="Yoon M.Y."/>
            <person name="Jang Y.E."/>
            <person name="Han K.S."/>
            <person name="Taeprayoon P."/>
            <person name="Yoon N."/>
            <person name="Somta P."/>
            <person name="Tanya P."/>
            <person name="Kim K.S."/>
            <person name="Gwag J.G."/>
            <person name="Moon J.K."/>
            <person name="Lee Y.H."/>
            <person name="Park B.S."/>
            <person name="Bombarely A."/>
            <person name="Doyle J.J."/>
            <person name="Jackson S.A."/>
            <person name="Schafleitner R."/>
            <person name="Srinives P."/>
            <person name="Varshney R.K."/>
            <person name="Lee S.H."/>
        </authorList>
    </citation>
    <scope>NUCLEOTIDE SEQUENCE [LARGE SCALE GENOMIC DNA]</scope>
    <source>
        <strain evidence="4">cv. VC1973A</strain>
    </source>
</reference>
<dbReference type="InterPro" id="IPR044221">
    <property type="entry name" value="DYAD/AMEIOTIC1"/>
</dbReference>
<dbReference type="RefSeq" id="XP_022640100.1">
    <property type="nucleotide sequence ID" value="XM_022784379.1"/>
</dbReference>
<dbReference type="GO" id="GO:0007131">
    <property type="term" value="P:reciprocal meiotic recombination"/>
    <property type="evidence" value="ECO:0007669"/>
    <property type="project" value="InterPro"/>
</dbReference>
<dbReference type="PANTHER" id="PTHR46740:SF1">
    <property type="entry name" value="DYAD PROTEIN"/>
    <property type="match status" value="1"/>
</dbReference>
<dbReference type="OrthoDB" id="515863at2759"/>
<sequence length="450" mass="51554">MGHLGVSHQVKFIGQHKESGSKLSSSIPTVEESNDKENITKGEPIFMPKFKKRKRLSLNRLREIKADMCASTRESSSGMPETKSENRDRWSTKRYMLAEQSMWEVLKGEGATFENPISLPALRMAVRKHIGDTGLLDHLLKHIDGRLAPGGTERFRRRFNTKGIMEYWSESANLDEIHQETGMQNPYQIQPSKLRAGSVPMRKVGSIDELKMLKIEMAQMKRDMQELIARKKVKRERCLVEETQKSFANWKAMTEERVTEILTFLKGVQGMNEDLLICKTKVEQQLMEIANKLSDVRTLRELTTSNYLSTSWEDWLESTNLDNIHGNEFSPWFGNPELLDVPQEIVLQEPNSVLPIQLQSVEQTIMKSDSLISPTFDYSNLQDLVPKKIGEDQPNVILDSSSAVNSKSDLDKSMILCQQEMFLELFTSRDKMEQQLLEISNTVYGMLTSE</sequence>
<keyword evidence="4" id="KW-1185">Reference proteome</keyword>
<evidence type="ECO:0000313" key="7">
    <source>
        <dbReference type="RefSeq" id="XP_022640101.1"/>
    </source>
</evidence>
<dbReference type="GeneID" id="106768225"/>
<dbReference type="RefSeq" id="XP_022640101.1">
    <property type="nucleotide sequence ID" value="XM_022784380.1"/>
</dbReference>
<protein>
    <submittedName>
        <fullName evidence="5 6">Protein DYAD isoform X1</fullName>
    </submittedName>
</protein>
<feature type="region of interest" description="Disordered" evidence="2">
    <location>
        <begin position="69"/>
        <end position="88"/>
    </location>
</feature>
<dbReference type="AlphaFoldDB" id="A0A3Q0F7T0"/>
<dbReference type="RefSeq" id="XP_022640102.1">
    <property type="nucleotide sequence ID" value="XM_022784381.1"/>
</dbReference>
<dbReference type="RefSeq" id="XP_022640099.1">
    <property type="nucleotide sequence ID" value="XM_022784378.1"/>
</dbReference>
<dbReference type="Proteomes" id="UP000087766">
    <property type="component" value="Chromosome 7"/>
</dbReference>
<evidence type="ECO:0000313" key="5">
    <source>
        <dbReference type="RefSeq" id="XP_022640099.1"/>
    </source>
</evidence>
<organism evidence="4 6">
    <name type="scientific">Vigna radiata var. radiata</name>
    <name type="common">Mung bean</name>
    <name type="synonym">Phaseolus aureus</name>
    <dbReference type="NCBI Taxonomy" id="3916"/>
    <lineage>
        <taxon>Eukaryota</taxon>
        <taxon>Viridiplantae</taxon>
        <taxon>Streptophyta</taxon>
        <taxon>Embryophyta</taxon>
        <taxon>Tracheophyta</taxon>
        <taxon>Spermatophyta</taxon>
        <taxon>Magnoliopsida</taxon>
        <taxon>eudicotyledons</taxon>
        <taxon>Gunneridae</taxon>
        <taxon>Pentapetalae</taxon>
        <taxon>rosids</taxon>
        <taxon>fabids</taxon>
        <taxon>Fabales</taxon>
        <taxon>Fabaceae</taxon>
        <taxon>Papilionoideae</taxon>
        <taxon>50 kb inversion clade</taxon>
        <taxon>NPAAA clade</taxon>
        <taxon>indigoferoid/millettioid clade</taxon>
        <taxon>Phaseoleae</taxon>
        <taxon>Vigna</taxon>
    </lineage>
</organism>
<evidence type="ECO:0000313" key="6">
    <source>
        <dbReference type="RefSeq" id="XP_022640100.1"/>
    </source>
</evidence>
<evidence type="ECO:0000256" key="2">
    <source>
        <dbReference type="SAM" id="MobiDB-lite"/>
    </source>
</evidence>
<dbReference type="STRING" id="3916.A0A3Q0F7T0"/>
<dbReference type="Pfam" id="PF25874">
    <property type="entry name" value="WHD_plant_repro"/>
    <property type="match status" value="1"/>
</dbReference>
<name>A0A3Q0F7T0_VIGRR</name>
<keyword evidence="1" id="KW-0175">Coiled coil</keyword>
<reference evidence="5 6" key="2">
    <citation type="submission" date="2025-04" db="UniProtKB">
        <authorList>
            <consortium name="RefSeq"/>
        </authorList>
    </citation>
    <scope>IDENTIFICATION</scope>
    <source>
        <tissue evidence="5 6">Leaf</tissue>
    </source>
</reference>
<dbReference type="InterPro" id="IPR059080">
    <property type="entry name" value="WHD_PTC1"/>
</dbReference>
<evidence type="ECO:0000256" key="1">
    <source>
        <dbReference type="SAM" id="Coils"/>
    </source>
</evidence>
<feature type="coiled-coil region" evidence="1">
    <location>
        <begin position="210"/>
        <end position="237"/>
    </location>
</feature>
<dbReference type="GO" id="GO:0051177">
    <property type="term" value="P:meiotic sister chromatid cohesion"/>
    <property type="evidence" value="ECO:0007669"/>
    <property type="project" value="InterPro"/>
</dbReference>
<accession>A0A3Q0F7T0</accession>
<feature type="domain" description="PTC1-like winged helix-turn-helix" evidence="3">
    <location>
        <begin position="89"/>
        <end position="171"/>
    </location>
</feature>
<dbReference type="PANTHER" id="PTHR46740">
    <property type="entry name" value="PROTEIN DYAD"/>
    <property type="match status" value="1"/>
</dbReference>
<evidence type="ECO:0000313" key="8">
    <source>
        <dbReference type="RefSeq" id="XP_022640102.1"/>
    </source>
</evidence>
<feature type="region of interest" description="Disordered" evidence="2">
    <location>
        <begin position="15"/>
        <end position="35"/>
    </location>
</feature>
<gene>
    <name evidence="5 6 7 8" type="primary">LOC106768225</name>
</gene>
<evidence type="ECO:0000259" key="3">
    <source>
        <dbReference type="Pfam" id="PF25874"/>
    </source>
</evidence>
<evidence type="ECO:0000313" key="4">
    <source>
        <dbReference type="Proteomes" id="UP000087766"/>
    </source>
</evidence>